<dbReference type="RefSeq" id="WP_168934030.1">
    <property type="nucleotide sequence ID" value="NZ_JABAFX010000029.1"/>
</dbReference>
<proteinExistence type="predicted"/>
<protein>
    <submittedName>
        <fullName evidence="1">Uncharacterized protein</fullName>
    </submittedName>
</protein>
<dbReference type="Proteomes" id="UP000580130">
    <property type="component" value="Unassembled WGS sequence"/>
</dbReference>
<dbReference type="EMBL" id="JABAFX010000029">
    <property type="protein sequence ID" value="NME57924.1"/>
    <property type="molecule type" value="Genomic_DNA"/>
</dbReference>
<gene>
    <name evidence="1" type="ORF">HF855_11000</name>
</gene>
<accession>A0A848CJL2</accession>
<dbReference type="AlphaFoldDB" id="A0A848CJL2"/>
<reference evidence="1 2" key="1">
    <citation type="submission" date="2020-04" db="EMBL/GenBank/DDBJ databases">
        <authorList>
            <person name="Hitch T.C.A."/>
            <person name="Wylensek D."/>
            <person name="Clavel T."/>
        </authorList>
    </citation>
    <scope>NUCLEOTIDE SEQUENCE [LARGE SCALE GENOMIC DNA]</scope>
    <source>
        <strain evidence="1 2">BSM-383-APC-5F</strain>
    </source>
</reference>
<comment type="caution">
    <text evidence="1">The sequence shown here is derived from an EMBL/GenBank/DDBJ whole genome shotgun (WGS) entry which is preliminary data.</text>
</comment>
<evidence type="ECO:0000313" key="2">
    <source>
        <dbReference type="Proteomes" id="UP000580130"/>
    </source>
</evidence>
<organism evidence="1 2">
    <name type="scientific">Dorea formicigenerans</name>
    <dbReference type="NCBI Taxonomy" id="39486"/>
    <lineage>
        <taxon>Bacteria</taxon>
        <taxon>Bacillati</taxon>
        <taxon>Bacillota</taxon>
        <taxon>Clostridia</taxon>
        <taxon>Lachnospirales</taxon>
        <taxon>Lachnospiraceae</taxon>
        <taxon>Dorea</taxon>
    </lineage>
</organism>
<name>A0A848CJL2_9FIRM</name>
<evidence type="ECO:0000313" key="1">
    <source>
        <dbReference type="EMBL" id="NME57924.1"/>
    </source>
</evidence>
<sequence length="575" mass="69146">MDYRFVKTFAEKIADEADIDKLIKEYKKKADKSKETTVDKMKSSKEIAEDMIAEDKKELKRYHKYYYNMIMKALDITKQPRTLEEIKERVSDEIMKEPSVDWCVFLTFWLKECKIPLEARCRGDYQNLLNYLLGAADFEKLTNNSRENAVLHFALSSDCSWKQYISLMAQLKKEQKKDENLNEAEIEEYHDIYLNMRGKRGTKGLAYPKFLEFVARGLKEDEKKTKETYREFDETLDNKIREYKIKNNEEEKELSYLEIFPKDFTKRIDHARWRRAWYLSRMLSMLIEKNIQDVVLENIRKAYRRSYFNLEEKYGYDIGKINDDLWLKIDSKKVENLLKKRVHIPIPDGEVSGEKLTCEQLFERQWEIRKKNIYEYIKENAVISIDKISKKYSEVLGGQCFIHRKYLMKDYSKNDNWNLILVSYANERKYDFQRKQIKKIQRAIFRDSEKADQFLKKDDAEERLRRTGKTFDALLAGENETSREMLLLTALVCKNYGCKEIDQEYIYNMLINCRFDADLDMQKNTPFIKYYNKAFDDIEELKPYSLEFKREMFYQHYCSVFNNIIKGREVESTCD</sequence>